<evidence type="ECO:0000256" key="3">
    <source>
        <dbReference type="ARBA" id="ARBA00022827"/>
    </source>
</evidence>
<dbReference type="InterPro" id="IPR006094">
    <property type="entry name" value="Oxid_FAD_bind_N"/>
</dbReference>
<dbReference type="PROSITE" id="PS51387">
    <property type="entry name" value="FAD_PCMH"/>
    <property type="match status" value="1"/>
</dbReference>
<dbReference type="Gene3D" id="3.30.465.10">
    <property type="match status" value="1"/>
</dbReference>
<feature type="chain" id="PRO_5025653538" evidence="5">
    <location>
        <begin position="19"/>
        <end position="465"/>
    </location>
</feature>
<dbReference type="GO" id="GO:0071949">
    <property type="term" value="F:FAD binding"/>
    <property type="evidence" value="ECO:0007669"/>
    <property type="project" value="InterPro"/>
</dbReference>
<dbReference type="InterPro" id="IPR016169">
    <property type="entry name" value="FAD-bd_PCMH_sub2"/>
</dbReference>
<keyword evidence="8" id="KW-1185">Reference proteome</keyword>
<organism evidence="7 8">
    <name type="scientific">Bimuria novae-zelandiae CBS 107.79</name>
    <dbReference type="NCBI Taxonomy" id="1447943"/>
    <lineage>
        <taxon>Eukaryota</taxon>
        <taxon>Fungi</taxon>
        <taxon>Dikarya</taxon>
        <taxon>Ascomycota</taxon>
        <taxon>Pezizomycotina</taxon>
        <taxon>Dothideomycetes</taxon>
        <taxon>Pleosporomycetidae</taxon>
        <taxon>Pleosporales</taxon>
        <taxon>Massarineae</taxon>
        <taxon>Didymosphaeriaceae</taxon>
        <taxon>Bimuria</taxon>
    </lineage>
</organism>
<dbReference type="GO" id="GO:0016491">
    <property type="term" value="F:oxidoreductase activity"/>
    <property type="evidence" value="ECO:0007669"/>
    <property type="project" value="UniProtKB-KW"/>
</dbReference>
<feature type="domain" description="FAD-binding PCMH-type" evidence="6">
    <location>
        <begin position="61"/>
        <end position="233"/>
    </location>
</feature>
<protein>
    <submittedName>
        <fullName evidence="7">FAD-binding domain-containing protein</fullName>
    </submittedName>
</protein>
<reference evidence="7" key="1">
    <citation type="journal article" date="2020" name="Stud. Mycol.">
        <title>101 Dothideomycetes genomes: a test case for predicting lifestyles and emergence of pathogens.</title>
        <authorList>
            <person name="Haridas S."/>
            <person name="Albert R."/>
            <person name="Binder M."/>
            <person name="Bloem J."/>
            <person name="Labutti K."/>
            <person name="Salamov A."/>
            <person name="Andreopoulos B."/>
            <person name="Baker S."/>
            <person name="Barry K."/>
            <person name="Bills G."/>
            <person name="Bluhm B."/>
            <person name="Cannon C."/>
            <person name="Castanera R."/>
            <person name="Culley D."/>
            <person name="Daum C."/>
            <person name="Ezra D."/>
            <person name="Gonzalez J."/>
            <person name="Henrissat B."/>
            <person name="Kuo A."/>
            <person name="Liang C."/>
            <person name="Lipzen A."/>
            <person name="Lutzoni F."/>
            <person name="Magnuson J."/>
            <person name="Mondo S."/>
            <person name="Nolan M."/>
            <person name="Ohm R."/>
            <person name="Pangilinan J."/>
            <person name="Park H.-J."/>
            <person name="Ramirez L."/>
            <person name="Alfaro M."/>
            <person name="Sun H."/>
            <person name="Tritt A."/>
            <person name="Yoshinaga Y."/>
            <person name="Zwiers L.-H."/>
            <person name="Turgeon B."/>
            <person name="Goodwin S."/>
            <person name="Spatafora J."/>
            <person name="Crous P."/>
            <person name="Grigoriev I."/>
        </authorList>
    </citation>
    <scope>NUCLEOTIDE SEQUENCE</scope>
    <source>
        <strain evidence="7">CBS 107.79</strain>
    </source>
</reference>
<evidence type="ECO:0000256" key="4">
    <source>
        <dbReference type="ARBA" id="ARBA00023002"/>
    </source>
</evidence>
<dbReference type="OrthoDB" id="2151789at2759"/>
<evidence type="ECO:0000259" key="6">
    <source>
        <dbReference type="PROSITE" id="PS51387"/>
    </source>
</evidence>
<evidence type="ECO:0000256" key="1">
    <source>
        <dbReference type="ARBA" id="ARBA00005466"/>
    </source>
</evidence>
<gene>
    <name evidence="7" type="ORF">BU23DRAFT_551180</name>
</gene>
<evidence type="ECO:0000256" key="5">
    <source>
        <dbReference type="SAM" id="SignalP"/>
    </source>
</evidence>
<evidence type="ECO:0000313" key="8">
    <source>
        <dbReference type="Proteomes" id="UP000800036"/>
    </source>
</evidence>
<keyword evidence="3" id="KW-0274">FAD</keyword>
<accession>A0A6A5VI55</accession>
<dbReference type="InterPro" id="IPR050416">
    <property type="entry name" value="FAD-linked_Oxidoreductase"/>
</dbReference>
<proteinExistence type="inferred from homology"/>
<evidence type="ECO:0000313" key="7">
    <source>
        <dbReference type="EMBL" id="KAF1977283.1"/>
    </source>
</evidence>
<dbReference type="Proteomes" id="UP000800036">
    <property type="component" value="Unassembled WGS sequence"/>
</dbReference>
<keyword evidence="5" id="KW-0732">Signal</keyword>
<keyword evidence="2" id="KW-0285">Flavoprotein</keyword>
<comment type="similarity">
    <text evidence="1">Belongs to the oxygen-dependent FAD-linked oxidoreductase family.</text>
</comment>
<evidence type="ECO:0000256" key="2">
    <source>
        <dbReference type="ARBA" id="ARBA00022630"/>
    </source>
</evidence>
<dbReference type="InterPro" id="IPR036318">
    <property type="entry name" value="FAD-bd_PCMH-like_sf"/>
</dbReference>
<dbReference type="PANTHER" id="PTHR42973:SF54">
    <property type="entry name" value="FAD-BINDING PCMH-TYPE DOMAIN-CONTAINING PROTEIN"/>
    <property type="match status" value="1"/>
</dbReference>
<name>A0A6A5VI55_9PLEO</name>
<dbReference type="InterPro" id="IPR016166">
    <property type="entry name" value="FAD-bd_PCMH"/>
</dbReference>
<dbReference type="Pfam" id="PF01565">
    <property type="entry name" value="FAD_binding_4"/>
    <property type="match status" value="1"/>
</dbReference>
<dbReference type="PANTHER" id="PTHR42973">
    <property type="entry name" value="BINDING OXIDOREDUCTASE, PUTATIVE (AFU_ORTHOLOGUE AFUA_1G17690)-RELATED"/>
    <property type="match status" value="1"/>
</dbReference>
<keyword evidence="4" id="KW-0560">Oxidoreductase</keyword>
<dbReference type="SUPFAM" id="SSF56176">
    <property type="entry name" value="FAD-binding/transporter-associated domain-like"/>
    <property type="match status" value="1"/>
</dbReference>
<feature type="signal peptide" evidence="5">
    <location>
        <begin position="1"/>
        <end position="18"/>
    </location>
</feature>
<dbReference type="AlphaFoldDB" id="A0A6A5VI55"/>
<dbReference type="EMBL" id="ML976664">
    <property type="protein sequence ID" value="KAF1977283.1"/>
    <property type="molecule type" value="Genomic_DNA"/>
</dbReference>
<sequence>MRVVQLVLIAVISGLASAATNSSYPRVNACAALEAALLGDVAYPNTTAYIQLNNYWSDQQRETLPRCFVTPKTTPDVATVLKILTRQNAPFTVKSGGHVPFPGGSSIENGVTIDLVHINGVDVSADRKTVSVGPGNRWLNVTEKLDPLGLAVVGGRDQNVGVSGLLLGGGISFFSGIYGWACDNVRKYEVVLASGNVIYASPNENSDLYWALRGGGGLNYGVVTRFDLAAFDQGDLWLHMLSFPGTENRTIIVGFQNLTIEGLPRDPAAHSVLGVASDPFTGVTTATLTFLHAGVPSPPGSVPAVFQPFESLPKALATSSSTGSVSKYLTLLATPYGGRRDWGNVIISANFSQVVLDDIMSLYAKRNAALIKNGGGDTIAPLALLQAIPVNVLAQMQKNGGNAFGLTPSDGPLIMVSFPISWTNPANDKLVMNSTKKLLADVAATAKKHGVYNPYIYLNYAGLSQ</sequence>